<dbReference type="Gene3D" id="1.10.540.10">
    <property type="entry name" value="Acyl-CoA dehydrogenase/oxidase, N-terminal domain"/>
    <property type="match status" value="1"/>
</dbReference>
<keyword evidence="3" id="KW-1185">Reference proteome</keyword>
<dbReference type="InterPro" id="IPR009100">
    <property type="entry name" value="AcylCoA_DH/oxidase_NM_dom_sf"/>
</dbReference>
<dbReference type="SUPFAM" id="SSF56645">
    <property type="entry name" value="Acyl-CoA dehydrogenase NM domain-like"/>
    <property type="match status" value="1"/>
</dbReference>
<dbReference type="PANTHER" id="PTHR43884">
    <property type="entry name" value="ACYL-COA DEHYDROGENASE"/>
    <property type="match status" value="1"/>
</dbReference>
<evidence type="ECO:0000313" key="3">
    <source>
        <dbReference type="Proteomes" id="UP000288794"/>
    </source>
</evidence>
<dbReference type="PANTHER" id="PTHR43884:SF12">
    <property type="entry name" value="ISOVALERYL-COA DEHYDROGENASE, MITOCHONDRIAL-RELATED"/>
    <property type="match status" value="1"/>
</dbReference>
<organism evidence="2 3">
    <name type="scientific">[Pantoea] beijingensis</name>
    <dbReference type="NCBI Taxonomy" id="1324864"/>
    <lineage>
        <taxon>Bacteria</taxon>
        <taxon>Pseudomonadati</taxon>
        <taxon>Pseudomonadota</taxon>
        <taxon>Gammaproteobacteria</taxon>
        <taxon>Enterobacterales</taxon>
        <taxon>Erwiniaceae</taxon>
        <taxon>Erwinia</taxon>
    </lineage>
</organism>
<dbReference type="Proteomes" id="UP000288794">
    <property type="component" value="Unassembled WGS sequence"/>
</dbReference>
<dbReference type="GO" id="GO:0003995">
    <property type="term" value="F:acyl-CoA dehydrogenase activity"/>
    <property type="evidence" value="ECO:0007669"/>
    <property type="project" value="TreeGrafter"/>
</dbReference>
<accession>A0A443IHP2</accession>
<evidence type="ECO:0000259" key="1">
    <source>
        <dbReference type="Pfam" id="PF02771"/>
    </source>
</evidence>
<name>A0A443IHP2_9GAMM</name>
<protein>
    <submittedName>
        <fullName evidence="2">Acyl-CoA dehydrogenase</fullName>
    </submittedName>
</protein>
<proteinExistence type="predicted"/>
<dbReference type="InterPro" id="IPR046373">
    <property type="entry name" value="Acyl-CoA_Oxase/DH_mid-dom_sf"/>
</dbReference>
<sequence length="352" mass="38282">MPDTALRHWLDERANSLDQTALDAAALLPRLADSGLFRIGVPENVGGSGGTINDAVVALSEVASHSMTAAFVFWGHRAFIELLLQSANTELRDALLPRLLGGELAGASGLSNAMKFLSGIESLQINADADADDVYRLNGQMHWVTNLRPDNFVVATAVHDNVSHRPFIAVLPSDRAGLTRSDDLDLMALQGSYTAAIKLQNVKVTSRDILHNTAPAFLAQGRPAFLGLQCGMALGVTSRSLEQTKNHLGRQNILHDEWQTLHDSHQLQRSQLLAGLTSGEFLQNPKALFRIRINMVDTASKALQLELLASGGKAYLTETGSQFARRWRESAFLPIVTPGIVQLRLQLARENA</sequence>
<evidence type="ECO:0000313" key="2">
    <source>
        <dbReference type="EMBL" id="RWR03618.1"/>
    </source>
</evidence>
<dbReference type="Pfam" id="PF02771">
    <property type="entry name" value="Acyl-CoA_dh_N"/>
    <property type="match status" value="1"/>
</dbReference>
<dbReference type="RefSeq" id="WP_128174464.1">
    <property type="nucleotide sequence ID" value="NZ_CP071409.1"/>
</dbReference>
<dbReference type="AlphaFoldDB" id="A0A443IHP2"/>
<feature type="domain" description="Acyl-CoA dehydrogenase/oxidase N-terminal" evidence="1">
    <location>
        <begin position="12"/>
        <end position="103"/>
    </location>
</feature>
<dbReference type="InterPro" id="IPR037069">
    <property type="entry name" value="AcylCoA_DH/ox_N_sf"/>
</dbReference>
<reference evidence="2 3" key="1">
    <citation type="submission" date="2014-04" db="EMBL/GenBank/DDBJ databases">
        <title>Draft genome sequence of Pantoea beijingensis strain LMG 27579, an emerging pathogen to Pleurotus eryngii with potential industrial application.</title>
        <authorList>
            <person name="Xu F."/>
            <person name="Liu Y."/>
            <person name="Wang S."/>
            <person name="Yin Y."/>
            <person name="Ma Y."/>
            <person name="Zhao S."/>
            <person name="Rong C."/>
        </authorList>
    </citation>
    <scope>NUCLEOTIDE SEQUENCE [LARGE SCALE GENOMIC DNA]</scope>
    <source>
        <strain evidence="2 3">LMG 27579</strain>
    </source>
</reference>
<dbReference type="EMBL" id="JMEE01000001">
    <property type="protein sequence ID" value="RWR03618.1"/>
    <property type="molecule type" value="Genomic_DNA"/>
</dbReference>
<dbReference type="Gene3D" id="2.40.110.10">
    <property type="entry name" value="Butyryl-CoA Dehydrogenase, subunit A, domain 2"/>
    <property type="match status" value="1"/>
</dbReference>
<gene>
    <name evidence="2" type="ORF">ED28_01125</name>
</gene>
<dbReference type="GO" id="GO:0050660">
    <property type="term" value="F:flavin adenine dinucleotide binding"/>
    <property type="evidence" value="ECO:0007669"/>
    <property type="project" value="InterPro"/>
</dbReference>
<dbReference type="InterPro" id="IPR013786">
    <property type="entry name" value="AcylCoA_DH/ox_N"/>
</dbReference>
<comment type="caution">
    <text evidence="2">The sequence shown here is derived from an EMBL/GenBank/DDBJ whole genome shotgun (WGS) entry which is preliminary data.</text>
</comment>